<proteinExistence type="inferred from homology"/>
<dbReference type="InterPro" id="IPR000674">
    <property type="entry name" value="Ald_Oxase/Xan_DH_a/b"/>
</dbReference>
<dbReference type="Pfam" id="PF02738">
    <property type="entry name" value="MoCoBD_1"/>
    <property type="match status" value="1"/>
</dbReference>
<dbReference type="InterPro" id="IPR036856">
    <property type="entry name" value="Ald_Oxase/Xan_DH_a/b_sf"/>
</dbReference>
<evidence type="ECO:0000313" key="10">
    <source>
        <dbReference type="Proteomes" id="UP000037510"/>
    </source>
</evidence>
<keyword evidence="4" id="KW-0479">Metal-binding</keyword>
<dbReference type="Pfam" id="PF01315">
    <property type="entry name" value="Ald_Xan_dh_C"/>
    <property type="match status" value="1"/>
</dbReference>
<protein>
    <submittedName>
        <fullName evidence="9">Aldehyde oxidase AOX2</fullName>
    </submittedName>
</protein>
<feature type="non-terminal residue" evidence="9">
    <location>
        <position position="1"/>
    </location>
</feature>
<keyword evidence="4" id="KW-0001">2Fe-2S</keyword>
<sequence length="753" mass="83660">LCPRDILNPFYASGSSTATDDEPEVSRSYQEYETNKVEYPITQPLLKKEGLIQCAGEAVYSDDVPTIKGEVFASFVLSTITKGDIESIDGSEALKVDGVLAVLTSADIPGINSILRSDFLLFYENEELLASEKIIYFNQPVAIVVAYTQILADQSTYLVKVSYKNVSKKPAIFTIEDAIHAPKEENRLIQYTGITPTDRGVNTQKVIKGKFISPRQYHFMMELHTTVTKPVDETLEVYASTQWLDMTQASIAQLLKMPENSVIVKNRRCGGGFGSKIARCGFTVCATALVAKLLNVPCRMSMHLRDIMRATGKRPNTRLDYEVGVDNRGEIQYMDAVFYVNDGHSQNENENSYSTSSLENCYDSRRWKVDSFGTITDAPCNAFMRAPAAELNMDPVEVRMANYRREDNDLPALIPIFLEKVDYIKRQGDIKQFNKQNRWKKRGMRLANMAFPTAYIGNYGALVSVYHGDGSVVVNIGGIEIGQGINTRVAQTAANELSISVDKVAVLPAVNFATPNNFSTASSITSECCMYAVIRSCDQIKARLAPVRAAMPQATWEEVVFEADRRGILLQANYQTSENDPRLVNYSIFGIAAVEVEIDVLTGTKWIVRADVLEDAGRSINPALDIGQVEGSFVQALSAWILEDTKYNEKTGEIYTDRTWNYKILGARDIPQDFRVYFRKNAVNPVGILGSKAVGEPPTCLGHVIVDSLREAVQSSRYDSGYEISGFLDISVPATNENVVRAADVKIEEYLLT</sequence>
<dbReference type="GO" id="GO:0016491">
    <property type="term" value="F:oxidoreductase activity"/>
    <property type="evidence" value="ECO:0007669"/>
    <property type="project" value="UniProtKB-KW"/>
</dbReference>
<keyword evidence="6" id="KW-0411">Iron-sulfur</keyword>
<evidence type="ECO:0000313" key="9">
    <source>
        <dbReference type="EMBL" id="KOB70491.1"/>
    </source>
</evidence>
<dbReference type="Gene3D" id="3.90.1170.50">
    <property type="entry name" value="Aldehyde oxidase/xanthine dehydrogenase, a/b hammerhead"/>
    <property type="match status" value="1"/>
</dbReference>
<evidence type="ECO:0000256" key="4">
    <source>
        <dbReference type="ARBA" id="ARBA00022714"/>
    </source>
</evidence>
<dbReference type="AlphaFoldDB" id="A0A0L7L580"/>
<dbReference type="STRING" id="104452.A0A0L7L580"/>
<keyword evidence="3" id="KW-0500">Molybdenum</keyword>
<dbReference type="GO" id="GO:0051537">
    <property type="term" value="F:2 iron, 2 sulfur cluster binding"/>
    <property type="evidence" value="ECO:0007669"/>
    <property type="project" value="UniProtKB-KW"/>
</dbReference>
<evidence type="ECO:0000256" key="7">
    <source>
        <dbReference type="ARBA" id="ARBA00034078"/>
    </source>
</evidence>
<dbReference type="GO" id="GO:0005506">
    <property type="term" value="F:iron ion binding"/>
    <property type="evidence" value="ECO:0007669"/>
    <property type="project" value="InterPro"/>
</dbReference>
<comment type="cofactor">
    <cofactor evidence="1">
        <name>Mo-molybdopterin</name>
        <dbReference type="ChEBI" id="CHEBI:71302"/>
    </cofactor>
</comment>
<dbReference type="SUPFAM" id="SSF56003">
    <property type="entry name" value="Molybdenum cofactor-binding domain"/>
    <property type="match status" value="1"/>
</dbReference>
<evidence type="ECO:0000259" key="8">
    <source>
        <dbReference type="SMART" id="SM01008"/>
    </source>
</evidence>
<keyword evidence="4" id="KW-0408">Iron</keyword>
<dbReference type="Gene3D" id="3.30.365.10">
    <property type="entry name" value="Aldehyde oxidase/xanthine dehydrogenase, molybdopterin binding domain"/>
    <property type="match status" value="4"/>
</dbReference>
<evidence type="ECO:0000256" key="5">
    <source>
        <dbReference type="ARBA" id="ARBA00023002"/>
    </source>
</evidence>
<name>A0A0L7L580_OPEBR</name>
<reference evidence="9 10" key="1">
    <citation type="journal article" date="2015" name="Genome Biol. Evol.">
        <title>The genome of winter moth (Operophtera brumata) provides a genomic perspective on sexual dimorphism and phenology.</title>
        <authorList>
            <person name="Derks M.F."/>
            <person name="Smit S."/>
            <person name="Salis L."/>
            <person name="Schijlen E."/>
            <person name="Bossers A."/>
            <person name="Mateman C."/>
            <person name="Pijl A.S."/>
            <person name="de Ridder D."/>
            <person name="Groenen M.A."/>
            <person name="Visser M.E."/>
            <person name="Megens H.J."/>
        </authorList>
    </citation>
    <scope>NUCLEOTIDE SEQUENCE [LARGE SCALE GENOMIC DNA]</scope>
    <source>
        <strain evidence="9">WM2013NL</strain>
        <tissue evidence="9">Head and thorax</tissue>
    </source>
</reference>
<organism evidence="9 10">
    <name type="scientific">Operophtera brumata</name>
    <name type="common">Winter moth</name>
    <name type="synonym">Phalaena brumata</name>
    <dbReference type="NCBI Taxonomy" id="104452"/>
    <lineage>
        <taxon>Eukaryota</taxon>
        <taxon>Metazoa</taxon>
        <taxon>Ecdysozoa</taxon>
        <taxon>Arthropoda</taxon>
        <taxon>Hexapoda</taxon>
        <taxon>Insecta</taxon>
        <taxon>Pterygota</taxon>
        <taxon>Neoptera</taxon>
        <taxon>Endopterygota</taxon>
        <taxon>Lepidoptera</taxon>
        <taxon>Glossata</taxon>
        <taxon>Ditrysia</taxon>
        <taxon>Geometroidea</taxon>
        <taxon>Geometridae</taxon>
        <taxon>Larentiinae</taxon>
        <taxon>Operophtera</taxon>
    </lineage>
</organism>
<evidence type="ECO:0000256" key="3">
    <source>
        <dbReference type="ARBA" id="ARBA00022505"/>
    </source>
</evidence>
<evidence type="ECO:0000256" key="2">
    <source>
        <dbReference type="ARBA" id="ARBA00006849"/>
    </source>
</evidence>
<comment type="similarity">
    <text evidence="2">Belongs to the xanthine dehydrogenase family.</text>
</comment>
<dbReference type="Pfam" id="PF20256">
    <property type="entry name" value="MoCoBD_2"/>
    <property type="match status" value="1"/>
</dbReference>
<gene>
    <name evidence="9" type="ORF">OBRU01_15227</name>
</gene>
<dbReference type="InterPro" id="IPR016208">
    <property type="entry name" value="Ald_Oxase/xanthine_DH-like"/>
</dbReference>
<dbReference type="SUPFAM" id="SSF54665">
    <property type="entry name" value="CO dehydrogenase molybdoprotein N-domain-like"/>
    <property type="match status" value="1"/>
</dbReference>
<evidence type="ECO:0000256" key="6">
    <source>
        <dbReference type="ARBA" id="ARBA00023014"/>
    </source>
</evidence>
<comment type="caution">
    <text evidence="9">The sequence shown here is derived from an EMBL/GenBank/DDBJ whole genome shotgun (WGS) entry which is preliminary data.</text>
</comment>
<dbReference type="EMBL" id="JTDY01002917">
    <property type="protein sequence ID" value="KOB70491.1"/>
    <property type="molecule type" value="Genomic_DNA"/>
</dbReference>
<dbReference type="InterPro" id="IPR046867">
    <property type="entry name" value="AldOxase/xan_DH_MoCoBD2"/>
</dbReference>
<accession>A0A0L7L580</accession>
<keyword evidence="10" id="KW-1185">Reference proteome</keyword>
<dbReference type="Proteomes" id="UP000037510">
    <property type="component" value="Unassembled WGS sequence"/>
</dbReference>
<dbReference type="InterPro" id="IPR008274">
    <property type="entry name" value="AldOxase/xan_DH_MoCoBD1"/>
</dbReference>
<comment type="cofactor">
    <cofactor evidence="7">
        <name>[2Fe-2S] cluster</name>
        <dbReference type="ChEBI" id="CHEBI:190135"/>
    </cofactor>
</comment>
<dbReference type="PANTHER" id="PTHR11908:SF132">
    <property type="entry name" value="ALDEHYDE OXIDASE 1-RELATED"/>
    <property type="match status" value="1"/>
</dbReference>
<dbReference type="PANTHER" id="PTHR11908">
    <property type="entry name" value="XANTHINE DEHYDROGENASE"/>
    <property type="match status" value="1"/>
</dbReference>
<keyword evidence="5" id="KW-0560">Oxidoreductase</keyword>
<dbReference type="SMART" id="SM01008">
    <property type="entry name" value="Ald_Xan_dh_C"/>
    <property type="match status" value="1"/>
</dbReference>
<feature type="domain" description="Aldehyde oxidase/xanthine dehydrogenase a/b hammerhead" evidence="8">
    <location>
        <begin position="55"/>
        <end position="167"/>
    </location>
</feature>
<dbReference type="FunFam" id="3.30.365.10:FF:000001">
    <property type="entry name" value="Xanthine dehydrogenase oxidase"/>
    <property type="match status" value="1"/>
</dbReference>
<dbReference type="InterPro" id="IPR037165">
    <property type="entry name" value="AldOxase/xan_DH_Mopterin-bd_sf"/>
</dbReference>
<evidence type="ECO:0000256" key="1">
    <source>
        <dbReference type="ARBA" id="ARBA00001924"/>
    </source>
</evidence>